<proteinExistence type="predicted"/>
<evidence type="ECO:0000256" key="1">
    <source>
        <dbReference type="SAM" id="SignalP"/>
    </source>
</evidence>
<protein>
    <submittedName>
        <fullName evidence="2">Putative secreted protein</fullName>
    </submittedName>
</protein>
<name>A0A6B0UKK9_IXORI</name>
<evidence type="ECO:0000313" key="2">
    <source>
        <dbReference type="EMBL" id="MXU90173.1"/>
    </source>
</evidence>
<reference evidence="2" key="1">
    <citation type="submission" date="2019-12" db="EMBL/GenBank/DDBJ databases">
        <title>An insight into the sialome of adult female Ixodes ricinus ticks feeding for 6 days.</title>
        <authorList>
            <person name="Perner J."/>
            <person name="Ribeiro J.M.C."/>
        </authorList>
    </citation>
    <scope>NUCLEOTIDE SEQUENCE</scope>
    <source>
        <strain evidence="2">Semi-engorged</strain>
        <tissue evidence="2">Salivary glands</tissue>
    </source>
</reference>
<dbReference type="AlphaFoldDB" id="A0A6B0UKK9"/>
<feature type="chain" id="PRO_5025674239" evidence="1">
    <location>
        <begin position="19"/>
        <end position="113"/>
    </location>
</feature>
<feature type="signal peptide" evidence="1">
    <location>
        <begin position="1"/>
        <end position="18"/>
    </location>
</feature>
<accession>A0A6B0UKK9</accession>
<sequence length="113" mass="12115">MALRTVWAACCFCDATLCVANGGTAKTRMFFSSARARQFLTHFSRGSLLPDGTLQWITNLAGNWCPGHITAPAVSRGPCAEKRSFTSCTNSLPPAFSRTCPTSPESERLALVG</sequence>
<dbReference type="EMBL" id="GIFC01008090">
    <property type="protein sequence ID" value="MXU90173.1"/>
    <property type="molecule type" value="Transcribed_RNA"/>
</dbReference>
<organism evidence="2">
    <name type="scientific">Ixodes ricinus</name>
    <name type="common">Common tick</name>
    <name type="synonym">Acarus ricinus</name>
    <dbReference type="NCBI Taxonomy" id="34613"/>
    <lineage>
        <taxon>Eukaryota</taxon>
        <taxon>Metazoa</taxon>
        <taxon>Ecdysozoa</taxon>
        <taxon>Arthropoda</taxon>
        <taxon>Chelicerata</taxon>
        <taxon>Arachnida</taxon>
        <taxon>Acari</taxon>
        <taxon>Parasitiformes</taxon>
        <taxon>Ixodida</taxon>
        <taxon>Ixodoidea</taxon>
        <taxon>Ixodidae</taxon>
        <taxon>Ixodinae</taxon>
        <taxon>Ixodes</taxon>
    </lineage>
</organism>
<keyword evidence="1" id="KW-0732">Signal</keyword>